<evidence type="ECO:0000313" key="2">
    <source>
        <dbReference type="EMBL" id="SMB83197.1"/>
    </source>
</evidence>
<organism evidence="2 3">
    <name type="scientific">Deinococcus hopiensis KR-140</name>
    <dbReference type="NCBI Taxonomy" id="695939"/>
    <lineage>
        <taxon>Bacteria</taxon>
        <taxon>Thermotogati</taxon>
        <taxon>Deinococcota</taxon>
        <taxon>Deinococci</taxon>
        <taxon>Deinococcales</taxon>
        <taxon>Deinococcaceae</taxon>
        <taxon>Deinococcus</taxon>
    </lineage>
</organism>
<feature type="region of interest" description="Disordered" evidence="1">
    <location>
        <begin position="1"/>
        <end position="118"/>
    </location>
</feature>
<keyword evidence="3" id="KW-1185">Reference proteome</keyword>
<reference evidence="2 3" key="1">
    <citation type="submission" date="2017-04" db="EMBL/GenBank/DDBJ databases">
        <authorList>
            <person name="Afonso C.L."/>
            <person name="Miller P.J."/>
            <person name="Scott M.A."/>
            <person name="Spackman E."/>
            <person name="Goraichik I."/>
            <person name="Dimitrov K.M."/>
            <person name="Suarez D.L."/>
            <person name="Swayne D.E."/>
        </authorList>
    </citation>
    <scope>NUCLEOTIDE SEQUENCE [LARGE SCALE GENOMIC DNA]</scope>
    <source>
        <strain evidence="2 3">KR-140</strain>
    </source>
</reference>
<name>A0A1W1UQ27_9DEIO</name>
<dbReference type="AlphaFoldDB" id="A0A1W1UQ27"/>
<evidence type="ECO:0000313" key="3">
    <source>
        <dbReference type="Proteomes" id="UP000192582"/>
    </source>
</evidence>
<feature type="compositionally biased region" description="Basic residues" evidence="1">
    <location>
        <begin position="242"/>
        <end position="258"/>
    </location>
</feature>
<evidence type="ECO:0000256" key="1">
    <source>
        <dbReference type="SAM" id="MobiDB-lite"/>
    </source>
</evidence>
<gene>
    <name evidence="2" type="ORF">SAMN00790413_04302</name>
</gene>
<proteinExistence type="predicted"/>
<dbReference type="Proteomes" id="UP000192582">
    <property type="component" value="Unassembled WGS sequence"/>
</dbReference>
<protein>
    <submittedName>
        <fullName evidence="2">Uncharacterized protein</fullName>
    </submittedName>
</protein>
<dbReference type="EMBL" id="FWWU01000006">
    <property type="protein sequence ID" value="SMB83197.1"/>
    <property type="molecule type" value="Genomic_DNA"/>
</dbReference>
<accession>A0A1W1UQ27</accession>
<sequence>MCPAAGHAELGTPWASSAGPAVLQFRGLTEPGQLPDEADLVPPAPHPEEGRPLLPSTPRPGPGLEEKAQGRTPEGGGRSALPVVWRPRRLPAQGDARCKPQRRSLHHGQTSSTREQRGAQGMIRKLYFFSWSRLPIWCSTTYTGVSASSTRRASRTATGVSRGVCQVRRVRRASFRLAAVPEKVELTPPFPGGGVQGGAAARFHCLSSRHFTGAIGRRPRRSEDQSGYRHCSGCASGPAPCSKRHGRGGRSSGRRRRLPPQMLWPSGG</sequence>
<feature type="region of interest" description="Disordered" evidence="1">
    <location>
        <begin position="214"/>
        <end position="268"/>
    </location>
</feature>